<protein>
    <submittedName>
        <fullName evidence="1">Uncharacterized protein</fullName>
    </submittedName>
</protein>
<dbReference type="Proteomes" id="UP000289857">
    <property type="component" value="Unassembled WGS sequence"/>
</dbReference>
<proteinExistence type="predicted"/>
<dbReference type="SUPFAM" id="SSF82171">
    <property type="entry name" value="DPP6 N-terminal domain-like"/>
    <property type="match status" value="1"/>
</dbReference>
<accession>A0A4Q1K8M3</accession>
<comment type="caution">
    <text evidence="1">The sequence shown here is derived from an EMBL/GenBank/DDBJ whole genome shotgun (WGS) entry which is preliminary data.</text>
</comment>
<sequence>MKKIGILLVMLGCQLQAQNIQFASKLIKYSSDLGGKQFGIKRILGKPDVFPQGGFSANAWMPKNALDGREIVSVGFEKAQTVKQIAIFENLNAGCVVAVSVSTDGEKFQTVWSRRPDYKTTVYRRTLGGDRSYYFGRKRRKIGEVPEIINPGVERVLLEHPSENVIAVKIEFNFALLPGAKQIDAIGISDSEQPIEAQINSIPSSAQLPKPVVTGTNSSIPCVQNGNYMYLTQYENNQEVIYGYPLNQGTLGTPQKSAVFNGDYSFNYIEYATDTFLLKGGLPYTNGTQESGYELFKKQDGQWVSEGPIKIAAYSNFDTFSDATMTPDAQVLILSIESDFTQGGTDLYWTKRKPDGTYGLLQSLGKIINSAADESAPQLLSDQKTLLFASNGFSGYGSHDLYVSYRLDDTWKNWSEPQNLGPVINTVDYEVQPFYDETNERLWYTTSSEEGVLLKSVAVPKTLLMTTK</sequence>
<name>A0A4Q1K8M3_9FLAO</name>
<reference evidence="2" key="1">
    <citation type="submission" date="2019-01" db="EMBL/GenBank/DDBJ databases">
        <title>Cytophagaceae bacterium strain CAR-16.</title>
        <authorList>
            <person name="Chen W.-M."/>
        </authorList>
    </citation>
    <scope>NUCLEOTIDE SEQUENCE [LARGE SCALE GENOMIC DNA]</scope>
    <source>
        <strain evidence="2">WWJ-16</strain>
    </source>
</reference>
<evidence type="ECO:0000313" key="2">
    <source>
        <dbReference type="Proteomes" id="UP000289857"/>
    </source>
</evidence>
<evidence type="ECO:0000313" key="1">
    <source>
        <dbReference type="EMBL" id="RXR22178.1"/>
    </source>
</evidence>
<keyword evidence="2" id="KW-1185">Reference proteome</keyword>
<organism evidence="1 2">
    <name type="scientific">Flavobacterium stagni</name>
    <dbReference type="NCBI Taxonomy" id="2506421"/>
    <lineage>
        <taxon>Bacteria</taxon>
        <taxon>Pseudomonadati</taxon>
        <taxon>Bacteroidota</taxon>
        <taxon>Flavobacteriia</taxon>
        <taxon>Flavobacteriales</taxon>
        <taxon>Flavobacteriaceae</taxon>
        <taxon>Flavobacterium</taxon>
    </lineage>
</organism>
<dbReference type="RefSeq" id="WP_129461635.1">
    <property type="nucleotide sequence ID" value="NZ_SBKN01000005.1"/>
</dbReference>
<gene>
    <name evidence="1" type="ORF">EQG61_09260</name>
</gene>
<dbReference type="EMBL" id="SBKN01000005">
    <property type="protein sequence ID" value="RXR22178.1"/>
    <property type="molecule type" value="Genomic_DNA"/>
</dbReference>
<dbReference type="AlphaFoldDB" id="A0A4Q1K8M3"/>
<dbReference type="OrthoDB" id="9809364at2"/>